<reference evidence="2" key="1">
    <citation type="journal article" date="2019" name="Int. J. Syst. Evol. Microbiol.">
        <title>The Global Catalogue of Microorganisms (GCM) 10K type strain sequencing project: providing services to taxonomists for standard genome sequencing and annotation.</title>
        <authorList>
            <consortium name="The Broad Institute Genomics Platform"/>
            <consortium name="The Broad Institute Genome Sequencing Center for Infectious Disease"/>
            <person name="Wu L."/>
            <person name="Ma J."/>
        </authorList>
    </citation>
    <scope>NUCLEOTIDE SEQUENCE [LARGE SCALE GENOMIC DNA]</scope>
    <source>
        <strain evidence="2">JCM 31290</strain>
    </source>
</reference>
<proteinExistence type="predicted"/>
<organism evidence="1 2">
    <name type="scientific">Streptomyces venetus</name>
    <dbReference type="NCBI Taxonomy" id="1701086"/>
    <lineage>
        <taxon>Bacteria</taxon>
        <taxon>Bacillati</taxon>
        <taxon>Actinomycetota</taxon>
        <taxon>Actinomycetes</taxon>
        <taxon>Kitasatosporales</taxon>
        <taxon>Streptomycetaceae</taxon>
        <taxon>Streptomyces</taxon>
    </lineage>
</organism>
<dbReference type="RefSeq" id="WP_345663601.1">
    <property type="nucleotide sequence ID" value="NZ_BAABET010000007.1"/>
</dbReference>
<accession>A0ABP8GCZ6</accession>
<dbReference type="Proteomes" id="UP001501115">
    <property type="component" value="Unassembled WGS sequence"/>
</dbReference>
<evidence type="ECO:0000313" key="1">
    <source>
        <dbReference type="EMBL" id="GAA4322092.1"/>
    </source>
</evidence>
<dbReference type="EMBL" id="BAABET010000007">
    <property type="protein sequence ID" value="GAA4322092.1"/>
    <property type="molecule type" value="Genomic_DNA"/>
</dbReference>
<gene>
    <name evidence="1" type="ORF">GCM10023086_47140</name>
</gene>
<evidence type="ECO:0000313" key="2">
    <source>
        <dbReference type="Proteomes" id="UP001501115"/>
    </source>
</evidence>
<comment type="caution">
    <text evidence="1">The sequence shown here is derived from an EMBL/GenBank/DDBJ whole genome shotgun (WGS) entry which is preliminary data.</text>
</comment>
<keyword evidence="2" id="KW-1185">Reference proteome</keyword>
<name>A0ABP8GCZ6_9ACTN</name>
<sequence>MDGEEPAAGGIRFADADLEVQGTGAWQHQRRADDQFADRRAAFLGTVPRR</sequence>
<protein>
    <submittedName>
        <fullName evidence="1">Uncharacterized protein</fullName>
    </submittedName>
</protein>